<reference evidence="7 8" key="1">
    <citation type="submission" date="2019-09" db="EMBL/GenBank/DDBJ databases">
        <title>Bird 10,000 Genomes (B10K) Project - Family phase.</title>
        <authorList>
            <person name="Zhang G."/>
        </authorList>
    </citation>
    <scope>NUCLEOTIDE SEQUENCE [LARGE SCALE GENOMIC DNA]</scope>
    <source>
        <strain evidence="7">B10K-DU-002-83</strain>
    </source>
</reference>
<feature type="non-terminal residue" evidence="7">
    <location>
        <position position="112"/>
    </location>
</feature>
<keyword evidence="1" id="KW-0479">Metal-binding</keyword>
<feature type="non-terminal residue" evidence="7">
    <location>
        <position position="1"/>
    </location>
</feature>
<dbReference type="InterPro" id="IPR002857">
    <property type="entry name" value="Znf_CXXC"/>
</dbReference>
<dbReference type="AlphaFoldDB" id="A0A7L2Q3Q1"/>
<dbReference type="Pfam" id="PF02008">
    <property type="entry name" value="zf-CXXC"/>
    <property type="match status" value="1"/>
</dbReference>
<evidence type="ECO:0000256" key="2">
    <source>
        <dbReference type="ARBA" id="ARBA00022771"/>
    </source>
</evidence>
<dbReference type="GO" id="GO:0003677">
    <property type="term" value="F:DNA binding"/>
    <property type="evidence" value="ECO:0007669"/>
    <property type="project" value="InterPro"/>
</dbReference>
<protein>
    <submittedName>
        <fullName evidence="7">MBD1 protein</fullName>
    </submittedName>
</protein>
<evidence type="ECO:0000256" key="5">
    <source>
        <dbReference type="SAM" id="MobiDB-lite"/>
    </source>
</evidence>
<evidence type="ECO:0000313" key="8">
    <source>
        <dbReference type="Proteomes" id="UP000574191"/>
    </source>
</evidence>
<feature type="domain" description="CXXC-type" evidence="6">
    <location>
        <begin position="66"/>
        <end position="112"/>
    </location>
</feature>
<comment type="caution">
    <text evidence="7">The sequence shown here is derived from an EMBL/GenBank/DDBJ whole genome shotgun (WGS) entry which is preliminary data.</text>
</comment>
<name>A0A7L2Q3Q1_9PASS</name>
<evidence type="ECO:0000256" key="1">
    <source>
        <dbReference type="ARBA" id="ARBA00022723"/>
    </source>
</evidence>
<evidence type="ECO:0000256" key="4">
    <source>
        <dbReference type="PROSITE-ProRule" id="PRU00509"/>
    </source>
</evidence>
<dbReference type="EMBL" id="VYZP01045145">
    <property type="protein sequence ID" value="NXR91511.1"/>
    <property type="molecule type" value="Genomic_DNA"/>
</dbReference>
<gene>
    <name evidence="7" type="primary">Mbd1</name>
    <name evidence="7" type="ORF">HYPCIN_R13835</name>
</gene>
<dbReference type="GO" id="GO:0008270">
    <property type="term" value="F:zinc ion binding"/>
    <property type="evidence" value="ECO:0007669"/>
    <property type="project" value="UniProtKB-KW"/>
</dbReference>
<dbReference type="PROSITE" id="PS51058">
    <property type="entry name" value="ZF_CXXC"/>
    <property type="match status" value="1"/>
</dbReference>
<keyword evidence="3" id="KW-0862">Zinc</keyword>
<feature type="region of interest" description="Disordered" evidence="5">
    <location>
        <begin position="93"/>
        <end position="112"/>
    </location>
</feature>
<keyword evidence="2 4" id="KW-0863">Zinc-finger</keyword>
<dbReference type="OrthoDB" id="10072024at2759"/>
<feature type="region of interest" description="Disordered" evidence="5">
    <location>
        <begin position="1"/>
        <end position="21"/>
    </location>
</feature>
<dbReference type="Proteomes" id="UP000574191">
    <property type="component" value="Unassembled WGS sequence"/>
</dbReference>
<keyword evidence="8" id="KW-1185">Reference proteome</keyword>
<accession>A0A7L2Q3Q1</accession>
<evidence type="ECO:0000256" key="3">
    <source>
        <dbReference type="ARBA" id="ARBA00022833"/>
    </source>
</evidence>
<organism evidence="7 8">
    <name type="scientific">Hypocryptadius cinnamomeus</name>
    <dbReference type="NCBI Taxonomy" id="589841"/>
    <lineage>
        <taxon>Eukaryota</taxon>
        <taxon>Metazoa</taxon>
        <taxon>Chordata</taxon>
        <taxon>Craniata</taxon>
        <taxon>Vertebrata</taxon>
        <taxon>Euteleostomi</taxon>
        <taxon>Archelosauria</taxon>
        <taxon>Archosauria</taxon>
        <taxon>Dinosauria</taxon>
        <taxon>Saurischia</taxon>
        <taxon>Theropoda</taxon>
        <taxon>Coelurosauria</taxon>
        <taxon>Aves</taxon>
        <taxon>Neognathae</taxon>
        <taxon>Neoaves</taxon>
        <taxon>Telluraves</taxon>
        <taxon>Australaves</taxon>
        <taxon>Passeriformes</taxon>
        <taxon>Sylvioidea</taxon>
        <taxon>Zosteropidae</taxon>
        <taxon>Hypocryptadius</taxon>
    </lineage>
</organism>
<evidence type="ECO:0000313" key="7">
    <source>
        <dbReference type="EMBL" id="NXR91511.1"/>
    </source>
</evidence>
<proteinExistence type="predicted"/>
<sequence>ATPPLDPPHRRTRKRPPLEPPQDGVVALCAGCQSLFPGVSLPPQRRCRWLCPDCRAQRRDFNREQRFYKRVGCGTCQACRIPEDCGICSACARSPPGGPSGPGRTPKCLLRR</sequence>
<evidence type="ECO:0000259" key="6">
    <source>
        <dbReference type="PROSITE" id="PS51058"/>
    </source>
</evidence>